<proteinExistence type="predicted"/>
<protein>
    <recommendedName>
        <fullName evidence="3">Glutaredoxin</fullName>
    </recommendedName>
</protein>
<evidence type="ECO:0000313" key="1">
    <source>
        <dbReference type="EMBL" id="GGO47930.1"/>
    </source>
</evidence>
<evidence type="ECO:0008006" key="3">
    <source>
        <dbReference type="Google" id="ProtNLM"/>
    </source>
</evidence>
<dbReference type="RefSeq" id="WP_189036895.1">
    <property type="nucleotide sequence ID" value="NZ_BMMP01000006.1"/>
</dbReference>
<comment type="caution">
    <text evidence="1">The sequence shown here is derived from an EMBL/GenBank/DDBJ whole genome shotgun (WGS) entry which is preliminary data.</text>
</comment>
<accession>A0ABQ2M6T7</accession>
<name>A0ABQ2M6T7_9ACTN</name>
<sequence length="54" mass="5680">MCPHCDDLTRTIRLLEDLSAYADLPGADLDFADALGFSLAASVDIGELPETGPS</sequence>
<reference evidence="2" key="1">
    <citation type="journal article" date="2019" name="Int. J. Syst. Evol. Microbiol.">
        <title>The Global Catalogue of Microorganisms (GCM) 10K type strain sequencing project: providing services to taxonomists for standard genome sequencing and annotation.</title>
        <authorList>
            <consortium name="The Broad Institute Genomics Platform"/>
            <consortium name="The Broad Institute Genome Sequencing Center for Infectious Disease"/>
            <person name="Wu L."/>
            <person name="Ma J."/>
        </authorList>
    </citation>
    <scope>NUCLEOTIDE SEQUENCE [LARGE SCALE GENOMIC DNA]</scope>
    <source>
        <strain evidence="2">CGMCC 4.7178</strain>
    </source>
</reference>
<gene>
    <name evidence="1" type="ORF">GCM10012287_21730</name>
</gene>
<keyword evidence="2" id="KW-1185">Reference proteome</keyword>
<evidence type="ECO:0000313" key="2">
    <source>
        <dbReference type="Proteomes" id="UP000631535"/>
    </source>
</evidence>
<dbReference type="Proteomes" id="UP000631535">
    <property type="component" value="Unassembled WGS sequence"/>
</dbReference>
<organism evidence="1 2">
    <name type="scientific">Streptomyces daqingensis</name>
    <dbReference type="NCBI Taxonomy" id="1472640"/>
    <lineage>
        <taxon>Bacteria</taxon>
        <taxon>Bacillati</taxon>
        <taxon>Actinomycetota</taxon>
        <taxon>Actinomycetes</taxon>
        <taxon>Kitasatosporales</taxon>
        <taxon>Streptomycetaceae</taxon>
        <taxon>Streptomyces</taxon>
    </lineage>
</organism>
<dbReference type="EMBL" id="BMMP01000006">
    <property type="protein sequence ID" value="GGO47930.1"/>
    <property type="molecule type" value="Genomic_DNA"/>
</dbReference>